<feature type="transmembrane region" description="Helical" evidence="8">
    <location>
        <begin position="206"/>
        <end position="227"/>
    </location>
</feature>
<evidence type="ECO:0000256" key="2">
    <source>
        <dbReference type="ARBA" id="ARBA00022448"/>
    </source>
</evidence>
<dbReference type="Pfam" id="PF12911">
    <property type="entry name" value="OppC_N"/>
    <property type="match status" value="1"/>
</dbReference>
<comment type="subcellular location">
    <subcellularLocation>
        <location evidence="1">Cell inner membrane</location>
        <topology evidence="1">Multi-pass membrane protein</topology>
    </subcellularLocation>
    <subcellularLocation>
        <location evidence="8">Cell membrane</location>
        <topology evidence="8">Multi-pass membrane protein</topology>
    </subcellularLocation>
</comment>
<dbReference type="STRING" id="1123402.SAMN02583745_00539"/>
<feature type="transmembrane region" description="Helical" evidence="8">
    <location>
        <begin position="46"/>
        <end position="67"/>
    </location>
</feature>
<evidence type="ECO:0000256" key="5">
    <source>
        <dbReference type="ARBA" id="ARBA00022692"/>
    </source>
</evidence>
<name>A0A1H9ZDN5_9GAMM</name>
<dbReference type="Pfam" id="PF00528">
    <property type="entry name" value="BPD_transp_1"/>
    <property type="match status" value="1"/>
</dbReference>
<evidence type="ECO:0000256" key="4">
    <source>
        <dbReference type="ARBA" id="ARBA00022519"/>
    </source>
</evidence>
<dbReference type="InterPro" id="IPR025966">
    <property type="entry name" value="OppC_N"/>
</dbReference>
<feature type="domain" description="ABC transmembrane type-1" evidence="9">
    <location>
        <begin position="112"/>
        <end position="301"/>
    </location>
</feature>
<keyword evidence="3" id="KW-1003">Cell membrane</keyword>
<keyword evidence="7 8" id="KW-0472">Membrane</keyword>
<feature type="transmembrane region" description="Helical" evidence="8">
    <location>
        <begin position="114"/>
        <end position="140"/>
    </location>
</feature>
<evidence type="ECO:0000256" key="8">
    <source>
        <dbReference type="RuleBase" id="RU363032"/>
    </source>
</evidence>
<organism evidence="10 11">
    <name type="scientific">Thorsellia anophelis DSM 18579</name>
    <dbReference type="NCBI Taxonomy" id="1123402"/>
    <lineage>
        <taxon>Bacteria</taxon>
        <taxon>Pseudomonadati</taxon>
        <taxon>Pseudomonadota</taxon>
        <taxon>Gammaproteobacteria</taxon>
        <taxon>Enterobacterales</taxon>
        <taxon>Thorselliaceae</taxon>
        <taxon>Thorsellia</taxon>
    </lineage>
</organism>
<dbReference type="AlphaFoldDB" id="A0A1H9ZDN5"/>
<dbReference type="GO" id="GO:0005886">
    <property type="term" value="C:plasma membrane"/>
    <property type="evidence" value="ECO:0007669"/>
    <property type="project" value="UniProtKB-SubCell"/>
</dbReference>
<keyword evidence="11" id="KW-1185">Reference proteome</keyword>
<evidence type="ECO:0000256" key="3">
    <source>
        <dbReference type="ARBA" id="ARBA00022475"/>
    </source>
</evidence>
<sequence length="316" mass="33762">MKNIDSIESSANLNQEIATALAKTKQLSQPSTLWSFWINFSANKGAVFGLIFLIMILLAAIFAPLIAPHDPIEQFRDALRVPPAWTEKGNSTFLLGTDEAGRDIFSRIIHGGRLSLFIAACAVVFAVIPGVILGLLAAFFPRTLGTVIMRVVDVMLSLPTLLLAVAIMAILGQGLLNAMIAIAVASLPAYVRLTCATAMTELNKEYVLAARVAGAGVLRLMFITLLPNCLAPLIVQMTMSFSSAILEIAALGFLGLGVKPPAPEWGTMLASAREYITQSSWIVTYPGLTILLSVISINLIGDGLRDALDPKLKQAS</sequence>
<keyword evidence="4" id="KW-0997">Cell inner membrane</keyword>
<gene>
    <name evidence="10" type="ORF">SAMN02583745_00539</name>
</gene>
<dbReference type="PANTHER" id="PTHR43386:SF1">
    <property type="entry name" value="D,D-DIPEPTIDE TRANSPORT SYSTEM PERMEASE PROTEIN DDPC-RELATED"/>
    <property type="match status" value="1"/>
</dbReference>
<evidence type="ECO:0000313" key="10">
    <source>
        <dbReference type="EMBL" id="SES79651.1"/>
    </source>
</evidence>
<feature type="transmembrane region" description="Helical" evidence="8">
    <location>
        <begin position="279"/>
        <end position="300"/>
    </location>
</feature>
<proteinExistence type="inferred from homology"/>
<keyword evidence="2 8" id="KW-0813">Transport</keyword>
<evidence type="ECO:0000256" key="6">
    <source>
        <dbReference type="ARBA" id="ARBA00022989"/>
    </source>
</evidence>
<feature type="transmembrane region" description="Helical" evidence="8">
    <location>
        <begin position="233"/>
        <end position="258"/>
    </location>
</feature>
<dbReference type="EMBL" id="FOHV01000003">
    <property type="protein sequence ID" value="SES79651.1"/>
    <property type="molecule type" value="Genomic_DNA"/>
</dbReference>
<protein>
    <submittedName>
        <fullName evidence="10">Dipeptide transport system permease protein</fullName>
    </submittedName>
</protein>
<dbReference type="PANTHER" id="PTHR43386">
    <property type="entry name" value="OLIGOPEPTIDE TRANSPORT SYSTEM PERMEASE PROTEIN APPC"/>
    <property type="match status" value="1"/>
</dbReference>
<dbReference type="CDD" id="cd06261">
    <property type="entry name" value="TM_PBP2"/>
    <property type="match status" value="1"/>
</dbReference>
<accession>A0A1H9ZDN5</accession>
<evidence type="ECO:0000259" key="9">
    <source>
        <dbReference type="PROSITE" id="PS50928"/>
    </source>
</evidence>
<comment type="similarity">
    <text evidence="8">Belongs to the binding-protein-dependent transport system permease family.</text>
</comment>
<dbReference type="Gene3D" id="1.10.3720.10">
    <property type="entry name" value="MetI-like"/>
    <property type="match status" value="1"/>
</dbReference>
<evidence type="ECO:0000256" key="1">
    <source>
        <dbReference type="ARBA" id="ARBA00004429"/>
    </source>
</evidence>
<dbReference type="GO" id="GO:0071916">
    <property type="term" value="F:dipeptide transmembrane transporter activity"/>
    <property type="evidence" value="ECO:0007669"/>
    <property type="project" value="TreeGrafter"/>
</dbReference>
<reference evidence="11" key="1">
    <citation type="submission" date="2016-10" db="EMBL/GenBank/DDBJ databases">
        <authorList>
            <person name="Varghese N."/>
            <person name="Submissions S."/>
        </authorList>
    </citation>
    <scope>NUCLEOTIDE SEQUENCE [LARGE SCALE GENOMIC DNA]</scope>
    <source>
        <strain evidence="11">DSM 18579</strain>
    </source>
</reference>
<evidence type="ECO:0000313" key="11">
    <source>
        <dbReference type="Proteomes" id="UP000242642"/>
    </source>
</evidence>
<dbReference type="PROSITE" id="PS50928">
    <property type="entry name" value="ABC_TM1"/>
    <property type="match status" value="1"/>
</dbReference>
<dbReference type="InterPro" id="IPR035906">
    <property type="entry name" value="MetI-like_sf"/>
</dbReference>
<keyword evidence="5 8" id="KW-0812">Transmembrane</keyword>
<keyword evidence="6 8" id="KW-1133">Transmembrane helix</keyword>
<dbReference type="SUPFAM" id="SSF161098">
    <property type="entry name" value="MetI-like"/>
    <property type="match status" value="1"/>
</dbReference>
<dbReference type="InterPro" id="IPR000515">
    <property type="entry name" value="MetI-like"/>
</dbReference>
<evidence type="ECO:0000256" key="7">
    <source>
        <dbReference type="ARBA" id="ARBA00023136"/>
    </source>
</evidence>
<dbReference type="Proteomes" id="UP000242642">
    <property type="component" value="Unassembled WGS sequence"/>
</dbReference>
<dbReference type="InterPro" id="IPR050366">
    <property type="entry name" value="BP-dependent_transpt_permease"/>
</dbReference>